<evidence type="ECO:0000256" key="3">
    <source>
        <dbReference type="ARBA" id="ARBA00008562"/>
    </source>
</evidence>
<comment type="catalytic activity">
    <reaction evidence="9 10">
        <text>L-aspartate + O2 = iminosuccinate + H2O2</text>
        <dbReference type="Rhea" id="RHEA:25876"/>
        <dbReference type="ChEBI" id="CHEBI:15379"/>
        <dbReference type="ChEBI" id="CHEBI:16240"/>
        <dbReference type="ChEBI" id="CHEBI:29991"/>
        <dbReference type="ChEBI" id="CHEBI:77875"/>
        <dbReference type="EC" id="1.4.3.16"/>
    </reaction>
</comment>
<dbReference type="InterPro" id="IPR015939">
    <property type="entry name" value="Fum_Rdtase/Succ_DH_flav-like_C"/>
</dbReference>
<protein>
    <recommendedName>
        <fullName evidence="4 10">L-aspartate oxidase</fullName>
        <ecNumber evidence="4 10">1.4.3.16</ecNumber>
    </recommendedName>
</protein>
<dbReference type="InterPro" id="IPR037099">
    <property type="entry name" value="Fum_R/Succ_DH_flav-like_C_sf"/>
</dbReference>
<comment type="similarity">
    <text evidence="3 10">Belongs to the FAD-dependent oxidoreductase 2 family. NadB subfamily.</text>
</comment>
<feature type="domain" description="FAD-dependent oxidoreductase 2 FAD-binding" evidence="12">
    <location>
        <begin position="93"/>
        <end position="476"/>
    </location>
</feature>
<dbReference type="EMBL" id="KK100689">
    <property type="protein sequence ID" value="KIZ04301.1"/>
    <property type="molecule type" value="Genomic_DNA"/>
</dbReference>
<evidence type="ECO:0000256" key="10">
    <source>
        <dbReference type="RuleBase" id="RU362049"/>
    </source>
</evidence>
<evidence type="ECO:0000256" key="9">
    <source>
        <dbReference type="ARBA" id="ARBA00050942"/>
    </source>
</evidence>
<feature type="region of interest" description="Disordered" evidence="11">
    <location>
        <begin position="610"/>
        <end position="679"/>
    </location>
</feature>
<dbReference type="SUPFAM" id="SSF56425">
    <property type="entry name" value="Succinate dehydrogenase/fumarate reductase flavoprotein, catalytic domain"/>
    <property type="match status" value="1"/>
</dbReference>
<evidence type="ECO:0000259" key="13">
    <source>
        <dbReference type="Pfam" id="PF02910"/>
    </source>
</evidence>
<dbReference type="PANTHER" id="PTHR42716:SF2">
    <property type="entry name" value="L-ASPARTATE OXIDASE, CHLOROPLASTIC"/>
    <property type="match status" value="1"/>
</dbReference>
<dbReference type="SUPFAM" id="SSF46977">
    <property type="entry name" value="Succinate dehydrogenase/fumarate reductase flavoprotein C-terminal domain"/>
    <property type="match status" value="1"/>
</dbReference>
<comment type="pathway">
    <text evidence="2 10">Cofactor biosynthesis; NAD(+) biosynthesis; iminoaspartate from L-aspartate (oxidase route): step 1/1.</text>
</comment>
<dbReference type="Gene3D" id="1.20.58.100">
    <property type="entry name" value="Fumarate reductase/succinate dehydrogenase flavoprotein-like, C-terminal domain"/>
    <property type="match status" value="1"/>
</dbReference>
<dbReference type="Pfam" id="PF00890">
    <property type="entry name" value="FAD_binding_2"/>
    <property type="match status" value="1"/>
</dbReference>
<proteinExistence type="inferred from homology"/>
<dbReference type="Gene3D" id="3.50.50.60">
    <property type="entry name" value="FAD/NAD(P)-binding domain"/>
    <property type="match status" value="1"/>
</dbReference>
<dbReference type="KEGG" id="mng:MNEG_3658"/>
<dbReference type="PANTHER" id="PTHR42716">
    <property type="entry name" value="L-ASPARTATE OXIDASE"/>
    <property type="match status" value="1"/>
</dbReference>
<dbReference type="FunFam" id="3.90.700.10:FF:000002">
    <property type="entry name" value="L-aspartate oxidase"/>
    <property type="match status" value="1"/>
</dbReference>
<dbReference type="PRINTS" id="PR00368">
    <property type="entry name" value="FADPNR"/>
</dbReference>
<comment type="cofactor">
    <cofactor evidence="1 10">
        <name>FAD</name>
        <dbReference type="ChEBI" id="CHEBI:57692"/>
    </cofactor>
</comment>
<dbReference type="InterPro" id="IPR003953">
    <property type="entry name" value="FAD-dep_OxRdtase_2_FAD-bd"/>
</dbReference>
<dbReference type="InterPro" id="IPR036188">
    <property type="entry name" value="FAD/NAD-bd_sf"/>
</dbReference>
<evidence type="ECO:0000256" key="4">
    <source>
        <dbReference type="ARBA" id="ARBA00012173"/>
    </source>
</evidence>
<evidence type="ECO:0000313" key="15">
    <source>
        <dbReference type="Proteomes" id="UP000054498"/>
    </source>
</evidence>
<evidence type="ECO:0000256" key="2">
    <source>
        <dbReference type="ARBA" id="ARBA00004950"/>
    </source>
</evidence>
<comment type="subcellular location">
    <subcellularLocation>
        <location evidence="10">Plastid</location>
        <location evidence="10">Chloroplast</location>
    </subcellularLocation>
</comment>
<dbReference type="RefSeq" id="XP_013903320.1">
    <property type="nucleotide sequence ID" value="XM_014047866.1"/>
</dbReference>
<dbReference type="OrthoDB" id="71672at2759"/>
<evidence type="ECO:0000256" key="11">
    <source>
        <dbReference type="SAM" id="MobiDB-lite"/>
    </source>
</evidence>
<dbReference type="GO" id="GO:0009507">
    <property type="term" value="C:chloroplast"/>
    <property type="evidence" value="ECO:0007669"/>
    <property type="project" value="UniProtKB-SubCell"/>
</dbReference>
<dbReference type="InterPro" id="IPR027477">
    <property type="entry name" value="Succ_DH/fumarate_Rdtase_cat_sf"/>
</dbReference>
<keyword evidence="15" id="KW-1185">Reference proteome</keyword>
<keyword evidence="6 10" id="KW-0662">Pyridine nucleotide biosynthesis</keyword>
<dbReference type="EC" id="1.4.3.16" evidence="4 10"/>
<feature type="compositionally biased region" description="Gly residues" evidence="11">
    <location>
        <begin position="632"/>
        <end position="652"/>
    </location>
</feature>
<dbReference type="NCBIfam" id="TIGR00551">
    <property type="entry name" value="nadB"/>
    <property type="match status" value="1"/>
</dbReference>
<dbReference type="GO" id="GO:0009435">
    <property type="term" value="P:NAD+ biosynthetic process"/>
    <property type="evidence" value="ECO:0007669"/>
    <property type="project" value="UniProtKB-UniPathway"/>
</dbReference>
<evidence type="ECO:0000256" key="1">
    <source>
        <dbReference type="ARBA" id="ARBA00001974"/>
    </source>
</evidence>
<dbReference type="Proteomes" id="UP000054498">
    <property type="component" value="Unassembled WGS sequence"/>
</dbReference>
<organism evidence="14 15">
    <name type="scientific">Monoraphidium neglectum</name>
    <dbReference type="NCBI Taxonomy" id="145388"/>
    <lineage>
        <taxon>Eukaryota</taxon>
        <taxon>Viridiplantae</taxon>
        <taxon>Chlorophyta</taxon>
        <taxon>core chlorophytes</taxon>
        <taxon>Chlorophyceae</taxon>
        <taxon>CS clade</taxon>
        <taxon>Sphaeropleales</taxon>
        <taxon>Selenastraceae</taxon>
        <taxon>Monoraphidium</taxon>
    </lineage>
</organism>
<keyword evidence="5 10" id="KW-0285">Flavoprotein</keyword>
<evidence type="ECO:0000256" key="5">
    <source>
        <dbReference type="ARBA" id="ARBA00022630"/>
    </source>
</evidence>
<evidence type="ECO:0000256" key="7">
    <source>
        <dbReference type="ARBA" id="ARBA00022827"/>
    </source>
</evidence>
<feature type="domain" description="Fumarate reductase/succinate dehydrogenase flavoprotein-like C-terminal" evidence="13">
    <location>
        <begin position="535"/>
        <end position="616"/>
    </location>
</feature>
<evidence type="ECO:0000256" key="8">
    <source>
        <dbReference type="ARBA" id="ARBA00023002"/>
    </source>
</evidence>
<name>A0A0D2NGZ5_9CHLO</name>
<dbReference type="GO" id="GO:0008734">
    <property type="term" value="F:L-aspartate oxidase activity"/>
    <property type="evidence" value="ECO:0007669"/>
    <property type="project" value="UniProtKB-UniRule"/>
</dbReference>
<dbReference type="STRING" id="145388.A0A0D2NGZ5"/>
<sequence length="679" mass="70413">MAAISTCPSVAARRSTAAGSVPASRAQRTGAVARLGAAARPAAAAAGLRRPRRAYIAPRADVNADAFGAPRMRAPAASDAASRAREPSVRQFDFVVVGSGIAGLSYALKVAPYGKVAVITKDGASEGCTRYAQGGVCAVLDPLDSIEKHARDTMVAGAFLNDPKAVDVVCREGPARVLELVQLGADFTRNGDGSLHLTREGGHSDRRIVHAADLTGAEIERALLAAARATGNVEFFEHHLAVDLVTDEVDGAPHCFGVDVLDTRGHKMCRFLSLATMLASGGAGQVYPNTTNPQVATGDGIAMAYRAGAAVSNMEFVQFHPTALYSPPRADGGGDAGRTFLISEAVRGEGGVLLNTRGERFMPSYDERLELAPRDVVARAIQDQMTSTASDHVWLDISHKPAADLLHHFPNIAARCKEEGIDITRDPIPVLPAQHYTCGGVSAGLRGETGVQGLYACGEVACSGLHGANRLASNSLLEGLVFADRAAGPSVAHAEYALRRCGRQLHYAAASADFSGARAARPLAGPVRQWAAAKRAELRGAMWRAAGIVRRRRELSEAHAAVSALSAEVSAVMAGHGVAAGLVELSNLATCGELILSCALQRRESRGGHYMPEFPAPAPGAPRPSVAALPRGGAGGVSGGGGAASAGAGAGGPAPKKKLKRSQIVQRDLAVRSTPQDQQ</sequence>
<comment type="function">
    <text evidence="10">Catalyzes the oxidation of L-aspartate to iminoaspartate.</text>
</comment>
<keyword evidence="7 10" id="KW-0274">FAD</keyword>
<evidence type="ECO:0000256" key="6">
    <source>
        <dbReference type="ARBA" id="ARBA00022642"/>
    </source>
</evidence>
<reference evidence="14 15" key="1">
    <citation type="journal article" date="2013" name="BMC Genomics">
        <title>Reconstruction of the lipid metabolism for the microalga Monoraphidium neglectum from its genome sequence reveals characteristics suitable for biofuel production.</title>
        <authorList>
            <person name="Bogen C."/>
            <person name="Al-Dilaimi A."/>
            <person name="Albersmeier A."/>
            <person name="Wichmann J."/>
            <person name="Grundmann M."/>
            <person name="Rupp O."/>
            <person name="Lauersen K.J."/>
            <person name="Blifernez-Klassen O."/>
            <person name="Kalinowski J."/>
            <person name="Goesmann A."/>
            <person name="Mussgnug J.H."/>
            <person name="Kruse O."/>
        </authorList>
    </citation>
    <scope>NUCLEOTIDE SEQUENCE [LARGE SCALE GENOMIC DNA]</scope>
    <source>
        <strain evidence="14 15">SAG 48.87</strain>
    </source>
</reference>
<dbReference type="Gene3D" id="3.90.700.10">
    <property type="entry name" value="Succinate dehydrogenase/fumarate reductase flavoprotein, catalytic domain"/>
    <property type="match status" value="1"/>
</dbReference>
<keyword evidence="8 10" id="KW-0560">Oxidoreductase</keyword>
<dbReference type="SUPFAM" id="SSF51905">
    <property type="entry name" value="FAD/NAD(P)-binding domain"/>
    <property type="match status" value="1"/>
</dbReference>
<evidence type="ECO:0000313" key="14">
    <source>
        <dbReference type="EMBL" id="KIZ04301.1"/>
    </source>
</evidence>
<dbReference type="AlphaFoldDB" id="A0A0D2NGZ5"/>
<dbReference type="InterPro" id="IPR005288">
    <property type="entry name" value="NadB"/>
</dbReference>
<accession>A0A0D2NGZ5</accession>
<dbReference type="Pfam" id="PF02910">
    <property type="entry name" value="Succ_DH_flav_C"/>
    <property type="match status" value="1"/>
</dbReference>
<gene>
    <name evidence="14" type="ORF">MNEG_3658</name>
</gene>
<dbReference type="GeneID" id="25736536"/>
<dbReference type="UniPathway" id="UPA00253">
    <property type="reaction ID" value="UER00326"/>
</dbReference>
<evidence type="ECO:0000259" key="12">
    <source>
        <dbReference type="Pfam" id="PF00890"/>
    </source>
</evidence>